<dbReference type="Pfam" id="PF11222">
    <property type="entry name" value="DUF3017"/>
    <property type="match status" value="1"/>
</dbReference>
<keyword evidence="1" id="KW-1133">Transmembrane helix</keyword>
<feature type="transmembrane region" description="Helical" evidence="1">
    <location>
        <begin position="49"/>
        <end position="69"/>
    </location>
</feature>
<dbReference type="STRING" id="1136941.ACH46_06425"/>
<evidence type="ECO:0000256" key="1">
    <source>
        <dbReference type="SAM" id="Phobius"/>
    </source>
</evidence>
<evidence type="ECO:0000313" key="2">
    <source>
        <dbReference type="EMBL" id="ALG86660.1"/>
    </source>
</evidence>
<name>A0A0N9NHJ6_9ACTN</name>
<dbReference type="InterPro" id="IPR021385">
    <property type="entry name" value="DUF3017"/>
</dbReference>
<proteinExistence type="predicted"/>
<accession>A0A0N9NHJ6</accession>
<keyword evidence="1" id="KW-0472">Membrane</keyword>
<sequence>MSDDADDRVDAVRRARKAHGFIVNIPYYAVIAVIVVAAGLVLIDRWRRGTFVFGSAMLLGAAIRALLPANRVGLLQVRSKPFDIAAMASMGAMMLWLSTSIDALGTA</sequence>
<evidence type="ECO:0000313" key="3">
    <source>
        <dbReference type="Proteomes" id="UP000063789"/>
    </source>
</evidence>
<feature type="transmembrane region" description="Helical" evidence="1">
    <location>
        <begin position="21"/>
        <end position="43"/>
    </location>
</feature>
<keyword evidence="3" id="KW-1185">Reference proteome</keyword>
<dbReference type="Proteomes" id="UP000063789">
    <property type="component" value="Chromosome"/>
</dbReference>
<protein>
    <recommendedName>
        <fullName evidence="4">DUF3017 domain-containing protein</fullName>
    </recommendedName>
</protein>
<organism evidence="2 3">
    <name type="scientific">Gordonia phthalatica</name>
    <dbReference type="NCBI Taxonomy" id="1136941"/>
    <lineage>
        <taxon>Bacteria</taxon>
        <taxon>Bacillati</taxon>
        <taxon>Actinomycetota</taxon>
        <taxon>Actinomycetes</taxon>
        <taxon>Mycobacteriales</taxon>
        <taxon>Gordoniaceae</taxon>
        <taxon>Gordonia</taxon>
    </lineage>
</organism>
<dbReference type="EMBL" id="CP011853">
    <property type="protein sequence ID" value="ALG86660.1"/>
    <property type="molecule type" value="Genomic_DNA"/>
</dbReference>
<dbReference type="AlphaFoldDB" id="A0A0N9NHJ6"/>
<keyword evidence="1" id="KW-0812">Transmembrane</keyword>
<feature type="transmembrane region" description="Helical" evidence="1">
    <location>
        <begin position="81"/>
        <end position="101"/>
    </location>
</feature>
<reference evidence="3" key="1">
    <citation type="submission" date="2015-06" db="EMBL/GenBank/DDBJ databases">
        <title>Complete genome sequence and metabolic analysis of phthalate degradation pathway in Gordonia sp. QH-11.</title>
        <authorList>
            <person name="Jin D."/>
            <person name="Kong X."/>
            <person name="Bai Z."/>
        </authorList>
    </citation>
    <scope>NUCLEOTIDE SEQUENCE [LARGE SCALE GENOMIC DNA]</scope>
    <source>
        <strain evidence="3">QH-11</strain>
    </source>
</reference>
<dbReference type="KEGG" id="goq:ACH46_06425"/>
<dbReference type="OrthoDB" id="4411540at2"/>
<gene>
    <name evidence="2" type="ORF">ACH46_06425</name>
</gene>
<dbReference type="RefSeq" id="WP_062395058.1">
    <property type="nucleotide sequence ID" value="NZ_CP011853.1"/>
</dbReference>
<reference evidence="2 3" key="2">
    <citation type="journal article" date="2017" name="Int. J. Syst. Evol. Microbiol.">
        <title>Gordonia phthalatica sp. nov., a di-n-butyl phthalate-degrading bacterium isolated from activated sludge.</title>
        <authorList>
            <person name="Jin D."/>
            <person name="Kong X."/>
            <person name="Jia M."/>
            <person name="Yu X."/>
            <person name="Wang X."/>
            <person name="Zhuang X."/>
            <person name="Deng Y."/>
            <person name="Bai Z."/>
        </authorList>
    </citation>
    <scope>NUCLEOTIDE SEQUENCE [LARGE SCALE GENOMIC DNA]</scope>
    <source>
        <strain evidence="2 3">QH-11</strain>
    </source>
</reference>
<evidence type="ECO:0008006" key="4">
    <source>
        <dbReference type="Google" id="ProtNLM"/>
    </source>
</evidence>
<dbReference type="PATRIC" id="fig|1136941.3.peg.1316"/>